<evidence type="ECO:0000313" key="3">
    <source>
        <dbReference type="EMBL" id="TCC02754.1"/>
    </source>
</evidence>
<comment type="caution">
    <text evidence="3">The sequence shown here is derived from an EMBL/GenBank/DDBJ whole genome shotgun (WGS) entry which is preliminary data.</text>
</comment>
<gene>
    <name evidence="3" type="ORF">E0H45_37660</name>
</gene>
<reference evidence="3 4" key="1">
    <citation type="submission" date="2019-02" db="EMBL/GenBank/DDBJ databases">
        <title>Kribbella capetownensis sp. nov. and Kribbella speibonae sp. nov., isolated from soil.</title>
        <authorList>
            <person name="Curtis S.M."/>
            <person name="Norton I."/>
            <person name="Everest G.J."/>
            <person name="Meyers P.R."/>
        </authorList>
    </citation>
    <scope>NUCLEOTIDE SEQUENCE [LARGE SCALE GENOMIC DNA]</scope>
    <source>
        <strain evidence="3 4">KCTC 29219</strain>
    </source>
</reference>
<name>A0A4R0H0R5_9ACTN</name>
<keyword evidence="2" id="KW-1133">Transmembrane helix</keyword>
<feature type="region of interest" description="Disordered" evidence="1">
    <location>
        <begin position="204"/>
        <end position="297"/>
    </location>
</feature>
<protein>
    <submittedName>
        <fullName evidence="3">Uncharacterized protein</fullName>
    </submittedName>
</protein>
<dbReference type="Proteomes" id="UP000292346">
    <property type="component" value="Unassembled WGS sequence"/>
</dbReference>
<dbReference type="OrthoDB" id="4824872at2"/>
<evidence type="ECO:0000313" key="4">
    <source>
        <dbReference type="Proteomes" id="UP000292346"/>
    </source>
</evidence>
<keyword evidence="2" id="KW-0472">Membrane</keyword>
<feature type="compositionally biased region" description="Basic and acidic residues" evidence="1">
    <location>
        <begin position="266"/>
        <end position="279"/>
    </location>
</feature>
<dbReference type="RefSeq" id="WP_131346733.1">
    <property type="nucleotide sequence ID" value="NZ_SJJZ01000005.1"/>
</dbReference>
<feature type="compositionally biased region" description="Low complexity" evidence="1">
    <location>
        <begin position="209"/>
        <end position="223"/>
    </location>
</feature>
<keyword evidence="2" id="KW-0812">Transmembrane</keyword>
<sequence>MNDWWTDRKQNQQLSNLESEMSYARQEASSLRSQLSRVQGSLQSRVDSMSRAFDAFVELSDLRHETAGFVDAAELRRYATRVLSAMASSAEIPEAGAPVARYWLSPATQALISLHASTPDEQAISTAMELDQRRTSIYLSLALAVLGQRHQVQNEWLDVAFGVPAADGTLTRVQRVLWTTAARGGFGADGLELVVKRLQSAASPDGGWLSRLENRGSSSRSNGPRLKATEQQDEAANRLSRVRDAVETILGNTEAREPDPDLNYPETRKTDSTPDDAKSSRRGAKSSGRDADDEPPADSAAAMLRLLISEGSEPERETLARIAVLRARVTGAAEAAAQTLDDPAGTVDALLTEDLGLSADPHLSTAALRVVGPLVLPAVETVAQTAELPGPSEVSIESGAHTITIRADGPDQLELGKATSALTASAGVMTAGQRATPIGLLVGGAVVAIGLGLLLHWFWIVVGLVVMAFGLNSYVKLRHAINDDKTRAAGEVANLNERCATAATALANYLNNADTRKATITDDLATIRQQLTT</sequence>
<organism evidence="3 4">
    <name type="scientific">Kribbella soli</name>
    <dbReference type="NCBI Taxonomy" id="1124743"/>
    <lineage>
        <taxon>Bacteria</taxon>
        <taxon>Bacillati</taxon>
        <taxon>Actinomycetota</taxon>
        <taxon>Actinomycetes</taxon>
        <taxon>Propionibacteriales</taxon>
        <taxon>Kribbellaceae</taxon>
        <taxon>Kribbella</taxon>
    </lineage>
</organism>
<evidence type="ECO:0000256" key="1">
    <source>
        <dbReference type="SAM" id="MobiDB-lite"/>
    </source>
</evidence>
<keyword evidence="4" id="KW-1185">Reference proteome</keyword>
<dbReference type="AlphaFoldDB" id="A0A4R0H0R5"/>
<dbReference type="EMBL" id="SJJZ01000005">
    <property type="protein sequence ID" value="TCC02754.1"/>
    <property type="molecule type" value="Genomic_DNA"/>
</dbReference>
<evidence type="ECO:0000256" key="2">
    <source>
        <dbReference type="SAM" id="Phobius"/>
    </source>
</evidence>
<feature type="transmembrane region" description="Helical" evidence="2">
    <location>
        <begin position="438"/>
        <end position="471"/>
    </location>
</feature>
<proteinExistence type="predicted"/>
<accession>A0A4R0H0R5</accession>